<dbReference type="PANTHER" id="PTHR42877">
    <property type="entry name" value="L-ORNITHINE N(5)-MONOOXYGENASE-RELATED"/>
    <property type="match status" value="1"/>
</dbReference>
<reference evidence="6 7" key="1">
    <citation type="journal article" date="2019" name="Environ. Microbiol.">
        <title>Species interactions and distinct microbial communities in high Arctic permafrost affected cryosols are associated with the CH4 and CO2 gas fluxes.</title>
        <authorList>
            <person name="Altshuler I."/>
            <person name="Hamel J."/>
            <person name="Turney S."/>
            <person name="Magnuson E."/>
            <person name="Levesque R."/>
            <person name="Greer C."/>
            <person name="Whyte L.G."/>
        </authorList>
    </citation>
    <scope>NUCLEOTIDE SEQUENCE [LARGE SCALE GENOMIC DNA]</scope>
    <source>
        <strain evidence="6 7">S9.3A</strain>
    </source>
</reference>
<feature type="region of interest" description="Disordered" evidence="5">
    <location>
        <begin position="479"/>
        <end position="504"/>
    </location>
</feature>
<dbReference type="GO" id="GO:0004499">
    <property type="term" value="F:N,N-dimethylaniline monooxygenase activity"/>
    <property type="evidence" value="ECO:0007669"/>
    <property type="project" value="InterPro"/>
</dbReference>
<comment type="caution">
    <text evidence="6">The sequence shown here is derived from an EMBL/GenBank/DDBJ whole genome shotgun (WGS) entry which is preliminary data.</text>
</comment>
<protein>
    <submittedName>
        <fullName evidence="6">NAD(P)/FAD-dependent oxidoreductase</fullName>
    </submittedName>
</protein>
<dbReference type="InterPro" id="IPR036188">
    <property type="entry name" value="FAD/NAD-bd_sf"/>
</dbReference>
<dbReference type="PANTHER" id="PTHR42877:SF4">
    <property type="entry name" value="FAD_NAD(P)-BINDING DOMAIN-CONTAINING PROTEIN-RELATED"/>
    <property type="match status" value="1"/>
</dbReference>
<dbReference type="Pfam" id="PF00743">
    <property type="entry name" value="FMO-like"/>
    <property type="match status" value="1"/>
</dbReference>
<proteinExistence type="inferred from homology"/>
<dbReference type="InterPro" id="IPR051209">
    <property type="entry name" value="FAD-bind_Monooxygenase_sf"/>
</dbReference>
<dbReference type="SUPFAM" id="SSF51905">
    <property type="entry name" value="FAD/NAD(P)-binding domain"/>
    <property type="match status" value="2"/>
</dbReference>
<name>A0A502D244_9MICO</name>
<dbReference type="GO" id="GO:0050660">
    <property type="term" value="F:flavin adenine dinucleotide binding"/>
    <property type="evidence" value="ECO:0007669"/>
    <property type="project" value="InterPro"/>
</dbReference>
<organism evidence="6 7">
    <name type="scientific">Pedococcus bigeumensis</name>
    <dbReference type="NCBI Taxonomy" id="433644"/>
    <lineage>
        <taxon>Bacteria</taxon>
        <taxon>Bacillati</taxon>
        <taxon>Actinomycetota</taxon>
        <taxon>Actinomycetes</taxon>
        <taxon>Micrococcales</taxon>
        <taxon>Intrasporangiaceae</taxon>
        <taxon>Pedococcus</taxon>
    </lineage>
</organism>
<dbReference type="OrthoDB" id="5168853at2"/>
<evidence type="ECO:0000313" key="7">
    <source>
        <dbReference type="Proteomes" id="UP000317722"/>
    </source>
</evidence>
<dbReference type="EMBL" id="RCZM01000001">
    <property type="protein sequence ID" value="TPG18984.1"/>
    <property type="molecule type" value="Genomic_DNA"/>
</dbReference>
<sequence length="504" mass="56387">MAPTHHRVVIVGTGFSGLGMAIRLAQRGEHDYVVLEKADDVGGTWRDNRYPGCACDVPSRLYSFSFAQFPSWSRDFATAPEIWAYLRDVADRYAVRDRIEFGADLRTAEFDERAGRWTLTAADGRQWTCDALVLGVGALHEPKLPDIEGLPSFEGEVMHTAQWPEQDELDGRRVAVVGTGASAVQLIPEVAPRAAHTTVFQRTPAWTMTKQDKEWSPKRQRLFARWPAVQRLVRWRTYWALEARAPMFVRLPVLAGLVQRMALRELARAVPDPQTRARLTPHYTIGCKRILLSSDYWPTFARADVSLVTDPITRVEPRAVITADGTRHDVDVLVLGTGFDVSGSTDRIDIRGLDGGTLREAWSDGMHTNLGITVAGFPELYLLLGPNTGLGHNSVVTMIEFATDYVLQAIDKGRGGARVATRQAQDAFTREMLSRSKHTVWATGCRSWYLDRFGNNTSLWPGSTIGYWWRTRRVNPSHFASVDSRPSKPSRSIRPEESVDAQAV</sequence>
<accession>A0A502D244</accession>
<keyword evidence="4" id="KW-0560">Oxidoreductase</keyword>
<evidence type="ECO:0000256" key="4">
    <source>
        <dbReference type="ARBA" id="ARBA00023002"/>
    </source>
</evidence>
<dbReference type="RefSeq" id="WP_140736620.1">
    <property type="nucleotide sequence ID" value="NZ_RCZM01000001.1"/>
</dbReference>
<dbReference type="InterPro" id="IPR020946">
    <property type="entry name" value="Flavin_mOase-like"/>
</dbReference>
<dbReference type="Proteomes" id="UP000317722">
    <property type="component" value="Unassembled WGS sequence"/>
</dbReference>
<comment type="similarity">
    <text evidence="1">Belongs to the FAD-binding monooxygenase family.</text>
</comment>
<evidence type="ECO:0000256" key="3">
    <source>
        <dbReference type="ARBA" id="ARBA00022827"/>
    </source>
</evidence>
<keyword evidence="7" id="KW-1185">Reference proteome</keyword>
<gene>
    <name evidence="6" type="ORF">EAH86_00135</name>
</gene>
<dbReference type="Gene3D" id="3.50.50.60">
    <property type="entry name" value="FAD/NAD(P)-binding domain"/>
    <property type="match status" value="2"/>
</dbReference>
<dbReference type="AlphaFoldDB" id="A0A502D244"/>
<evidence type="ECO:0000256" key="2">
    <source>
        <dbReference type="ARBA" id="ARBA00022630"/>
    </source>
</evidence>
<dbReference type="GO" id="GO:0050661">
    <property type="term" value="F:NADP binding"/>
    <property type="evidence" value="ECO:0007669"/>
    <property type="project" value="InterPro"/>
</dbReference>
<evidence type="ECO:0000256" key="1">
    <source>
        <dbReference type="ARBA" id="ARBA00010139"/>
    </source>
</evidence>
<evidence type="ECO:0000256" key="5">
    <source>
        <dbReference type="SAM" id="MobiDB-lite"/>
    </source>
</evidence>
<evidence type="ECO:0000313" key="6">
    <source>
        <dbReference type="EMBL" id="TPG18984.1"/>
    </source>
</evidence>
<keyword evidence="3" id="KW-0274">FAD</keyword>
<keyword evidence="2" id="KW-0285">Flavoprotein</keyword>